<dbReference type="FunFam" id="3.30.420.40:FF:000097">
    <property type="entry name" value="tRNA threonylcarbamoyladenosine biosynthesis protein TsaB"/>
    <property type="match status" value="1"/>
</dbReference>
<keyword evidence="5" id="KW-0819">tRNA processing</keyword>
<dbReference type="AlphaFoldDB" id="A0A7V2SZ92"/>
<accession>A0A7V2SZ92</accession>
<dbReference type="SUPFAM" id="SSF53067">
    <property type="entry name" value="Actin-like ATPase domain"/>
    <property type="match status" value="2"/>
</dbReference>
<dbReference type="CDD" id="cd24032">
    <property type="entry name" value="ASKHA_NBD_TsaB"/>
    <property type="match status" value="1"/>
</dbReference>
<proteinExistence type="inferred from homology"/>
<dbReference type="Proteomes" id="UP000885750">
    <property type="component" value="Unassembled WGS sequence"/>
</dbReference>
<protein>
    <recommendedName>
        <fullName evidence="3">tRNA threonylcarbamoyladenosine biosynthesis protein TsaB</fullName>
    </recommendedName>
    <alternativeName>
        <fullName evidence="6">t(6)A37 threonylcarbamoyladenosine biosynthesis protein TsaB</fullName>
    </alternativeName>
</protein>
<dbReference type="GO" id="GO:0005829">
    <property type="term" value="C:cytosol"/>
    <property type="evidence" value="ECO:0007669"/>
    <property type="project" value="TreeGrafter"/>
</dbReference>
<dbReference type="GO" id="GO:0002949">
    <property type="term" value="P:tRNA threonylcarbamoyladenosine modification"/>
    <property type="evidence" value="ECO:0007669"/>
    <property type="project" value="InterPro"/>
</dbReference>
<reference evidence="8" key="1">
    <citation type="journal article" date="2020" name="mSystems">
        <title>Genome- and Community-Level Interaction Insights into Carbon Utilization and Element Cycling Functions of Hydrothermarchaeota in Hydrothermal Sediment.</title>
        <authorList>
            <person name="Zhou Z."/>
            <person name="Liu Y."/>
            <person name="Xu W."/>
            <person name="Pan J."/>
            <person name="Luo Z.H."/>
            <person name="Li M."/>
        </authorList>
    </citation>
    <scope>NUCLEOTIDE SEQUENCE [LARGE SCALE GENOMIC DNA]</scope>
    <source>
        <strain evidence="8">HyVt-493</strain>
    </source>
</reference>
<gene>
    <name evidence="8" type="primary">tsaB</name>
    <name evidence="8" type="ORF">ENJ51_05110</name>
</gene>
<evidence type="ECO:0000259" key="7">
    <source>
        <dbReference type="Pfam" id="PF00814"/>
    </source>
</evidence>
<dbReference type="InterPro" id="IPR000905">
    <property type="entry name" value="Gcp-like_dom"/>
</dbReference>
<evidence type="ECO:0000313" key="8">
    <source>
        <dbReference type="EMBL" id="HFC92174.1"/>
    </source>
</evidence>
<comment type="similarity">
    <text evidence="2">Belongs to the KAE1 / TsaD family. TsaB subfamily.</text>
</comment>
<dbReference type="EMBL" id="DRMS01000195">
    <property type="protein sequence ID" value="HFC92174.1"/>
    <property type="molecule type" value="Genomic_DNA"/>
</dbReference>
<evidence type="ECO:0000256" key="6">
    <source>
        <dbReference type="ARBA" id="ARBA00032446"/>
    </source>
</evidence>
<comment type="caution">
    <text evidence="8">The sequence shown here is derived from an EMBL/GenBank/DDBJ whole genome shotgun (WGS) entry which is preliminary data.</text>
</comment>
<evidence type="ECO:0000256" key="4">
    <source>
        <dbReference type="ARBA" id="ARBA00022490"/>
    </source>
</evidence>
<sequence>MTHDNSNKAPIILAIETATEACSAALAIGDKIITRFEIAPREHTKRIFNMMDDVLAQAGVKLAQVDAVAFSRGPGAFTGVRIATGVAQGVALSIDKPLLPISTLAAIAQQMQEEQGAEHCLPALDARMGEVYWGTYSIKNGLMVLKGIETVNIPDVLQLAILLSPEARIEWVAAGSGWDAYEQQLTLDHSSNVKKIDNILPSAHYIARLAIRDYQEGKAVSAEQAQPIYLRDKIAQTIAERSASK</sequence>
<comment type="subcellular location">
    <subcellularLocation>
        <location evidence="1">Cytoplasm</location>
    </subcellularLocation>
</comment>
<dbReference type="NCBIfam" id="TIGR03725">
    <property type="entry name" value="T6A_YeaZ"/>
    <property type="match status" value="1"/>
</dbReference>
<evidence type="ECO:0000256" key="5">
    <source>
        <dbReference type="ARBA" id="ARBA00022694"/>
    </source>
</evidence>
<dbReference type="PANTHER" id="PTHR11735:SF11">
    <property type="entry name" value="TRNA THREONYLCARBAMOYLADENOSINE BIOSYNTHESIS PROTEIN TSAB"/>
    <property type="match status" value="1"/>
</dbReference>
<dbReference type="Gene3D" id="3.30.420.40">
    <property type="match status" value="2"/>
</dbReference>
<evidence type="ECO:0000256" key="2">
    <source>
        <dbReference type="ARBA" id="ARBA00010493"/>
    </source>
</evidence>
<evidence type="ECO:0000256" key="3">
    <source>
        <dbReference type="ARBA" id="ARBA00019012"/>
    </source>
</evidence>
<dbReference type="Pfam" id="PF00814">
    <property type="entry name" value="TsaD"/>
    <property type="match status" value="1"/>
</dbReference>
<dbReference type="InterPro" id="IPR022496">
    <property type="entry name" value="T6A_TsaB"/>
</dbReference>
<organism evidence="8">
    <name type="scientific">Leucothrix mucor</name>
    <dbReference type="NCBI Taxonomy" id="45248"/>
    <lineage>
        <taxon>Bacteria</taxon>
        <taxon>Pseudomonadati</taxon>
        <taxon>Pseudomonadota</taxon>
        <taxon>Gammaproteobacteria</taxon>
        <taxon>Thiotrichales</taxon>
        <taxon>Thiotrichaceae</taxon>
        <taxon>Leucothrix</taxon>
    </lineage>
</organism>
<dbReference type="InterPro" id="IPR043129">
    <property type="entry name" value="ATPase_NBD"/>
</dbReference>
<feature type="domain" description="Gcp-like" evidence="7">
    <location>
        <begin position="37"/>
        <end position="184"/>
    </location>
</feature>
<evidence type="ECO:0000256" key="1">
    <source>
        <dbReference type="ARBA" id="ARBA00004496"/>
    </source>
</evidence>
<dbReference type="PANTHER" id="PTHR11735">
    <property type="entry name" value="TRNA N6-ADENOSINE THREONYLCARBAMOYLTRANSFERASE"/>
    <property type="match status" value="1"/>
</dbReference>
<keyword evidence="4" id="KW-0963">Cytoplasm</keyword>
<name>A0A7V2SZ92_LEUMU</name>